<evidence type="ECO:0000313" key="7">
    <source>
        <dbReference type="Proteomes" id="UP000245020"/>
    </source>
</evidence>
<dbReference type="Pfam" id="PF15632">
    <property type="entry name" value="ATPgrasp_Ter"/>
    <property type="match status" value="1"/>
</dbReference>
<proteinExistence type="predicted"/>
<dbReference type="PROSITE" id="PS50975">
    <property type="entry name" value="ATP_GRASP"/>
    <property type="match status" value="1"/>
</dbReference>
<dbReference type="InterPro" id="IPR052032">
    <property type="entry name" value="ATP-dep_AA_Ligase"/>
</dbReference>
<evidence type="ECO:0000259" key="5">
    <source>
        <dbReference type="PROSITE" id="PS50975"/>
    </source>
</evidence>
<dbReference type="GO" id="GO:0005524">
    <property type="term" value="F:ATP binding"/>
    <property type="evidence" value="ECO:0007669"/>
    <property type="project" value="UniProtKB-UniRule"/>
</dbReference>
<evidence type="ECO:0000313" key="6">
    <source>
        <dbReference type="EMBL" id="PWD80311.1"/>
    </source>
</evidence>
<dbReference type="GO" id="GO:0016874">
    <property type="term" value="F:ligase activity"/>
    <property type="evidence" value="ECO:0007669"/>
    <property type="project" value="UniProtKB-KW"/>
</dbReference>
<keyword evidence="7" id="KW-1185">Reference proteome</keyword>
<dbReference type="AlphaFoldDB" id="A0A2U2ACC6"/>
<dbReference type="SUPFAM" id="SSF56059">
    <property type="entry name" value="Glutathione synthetase ATP-binding domain-like"/>
    <property type="match status" value="1"/>
</dbReference>
<dbReference type="OrthoDB" id="9803907at2"/>
<protein>
    <submittedName>
        <fullName evidence="6">Carbamoyl-phosphate synthase large chain</fullName>
    </submittedName>
</protein>
<dbReference type="InterPro" id="IPR011226">
    <property type="entry name" value="ATP-grasp_fam"/>
</dbReference>
<gene>
    <name evidence="6" type="ORF">DC083_09825</name>
</gene>
<keyword evidence="1" id="KW-0436">Ligase</keyword>
<dbReference type="Proteomes" id="UP000245020">
    <property type="component" value="Unassembled WGS sequence"/>
</dbReference>
<dbReference type="Gene3D" id="3.30.470.20">
    <property type="entry name" value="ATP-grasp fold, B domain"/>
    <property type="match status" value="1"/>
</dbReference>
<reference evidence="7" key="1">
    <citation type="submission" date="2018-05" db="EMBL/GenBank/DDBJ databases">
        <title>Ignatzschineria dubaiensis sp. nov., isolated from necrotic foot tissues of dromedaries (Camelus dromedarius) and associated maggots in Dubai, United Arab Emirates.</title>
        <authorList>
            <person name="Tsang C.C."/>
            <person name="Tang J.Y.M."/>
            <person name="Fong J.Y.H."/>
            <person name="Kinne J."/>
            <person name="Lee H.H."/>
            <person name="Joseph M."/>
            <person name="Jose S."/>
            <person name="Schuster R.K."/>
            <person name="Tang Y."/>
            <person name="Sivakumar S."/>
            <person name="Chen J.H.K."/>
            <person name="Teng J.L.L."/>
            <person name="Lau S.K.P."/>
            <person name="Wernery U."/>
            <person name="Woo P.C.Y."/>
        </authorList>
    </citation>
    <scope>NUCLEOTIDE SEQUENCE [LARGE SCALE GENOMIC DNA]</scope>
    <source>
        <strain evidence="7">KCTC 22644</strain>
    </source>
</reference>
<keyword evidence="3 4" id="KW-0067">ATP-binding</keyword>
<dbReference type="PANTHER" id="PTHR43585">
    <property type="entry name" value="FUMIPYRROLE BIOSYNTHESIS PROTEIN C"/>
    <property type="match status" value="1"/>
</dbReference>
<evidence type="ECO:0000256" key="4">
    <source>
        <dbReference type="PROSITE-ProRule" id="PRU00409"/>
    </source>
</evidence>
<organism evidence="6 7">
    <name type="scientific">Ignatzschineria ureiclastica</name>
    <dbReference type="NCBI Taxonomy" id="472582"/>
    <lineage>
        <taxon>Bacteria</taxon>
        <taxon>Pseudomonadati</taxon>
        <taxon>Pseudomonadota</taxon>
        <taxon>Gammaproteobacteria</taxon>
        <taxon>Cardiobacteriales</taxon>
        <taxon>Ignatzschineriaceae</taxon>
        <taxon>Ignatzschineria</taxon>
    </lineage>
</organism>
<dbReference type="RefSeq" id="WP_109190026.1">
    <property type="nucleotide sequence ID" value="NZ_BMYA01000007.1"/>
</dbReference>
<feature type="domain" description="ATP-grasp" evidence="5">
    <location>
        <begin position="120"/>
        <end position="313"/>
    </location>
</feature>
<dbReference type="GO" id="GO:0046872">
    <property type="term" value="F:metal ion binding"/>
    <property type="evidence" value="ECO:0007669"/>
    <property type="project" value="InterPro"/>
</dbReference>
<dbReference type="PANTHER" id="PTHR43585:SF2">
    <property type="entry name" value="ATP-GRASP ENZYME FSQD"/>
    <property type="match status" value="1"/>
</dbReference>
<dbReference type="EMBL" id="QEWQ01000009">
    <property type="protein sequence ID" value="PWD80311.1"/>
    <property type="molecule type" value="Genomic_DNA"/>
</dbReference>
<evidence type="ECO:0000256" key="1">
    <source>
        <dbReference type="ARBA" id="ARBA00022598"/>
    </source>
</evidence>
<evidence type="ECO:0000256" key="2">
    <source>
        <dbReference type="ARBA" id="ARBA00022741"/>
    </source>
</evidence>
<dbReference type="PIRSF" id="PIRSF029120">
    <property type="entry name" value="UCP029120"/>
    <property type="match status" value="1"/>
</dbReference>
<keyword evidence="2 4" id="KW-0547">Nucleotide-binding</keyword>
<sequence length="337" mass="37816">MKRIWFMEAYASQRGLILGIKDFAAEHKWDIEIVVSHRVPRYELLEVADISLIEPKNLEERLAFIIEKIGEYQIDLIHIVKDSEWFEAHREEIEAAGAHLVTGSTDVKWLHCAEEKDLYTEYMNSLNLPVVPAVTIPTWDLLQETLDNPPFPKPLCIKPVRGMYGYGFWRFQEGISSAELLFNPEKREISPSLYLELMKRDTRAFIPQLLMPYFPGAERSVDIIAKDGQVVAAIGRVKQEGGKQLLEKGGEAIDLAIASAKAMHADGIVNVQTKDDASGKPYLLEINMRPSTGFAYTSFSGVNLAGLFVALHLGLMSAAEIAENVQTQFQPQAIDVV</sequence>
<evidence type="ECO:0000256" key="3">
    <source>
        <dbReference type="ARBA" id="ARBA00022840"/>
    </source>
</evidence>
<name>A0A2U2ACC6_9GAMM</name>
<comment type="caution">
    <text evidence="6">The sequence shown here is derived from an EMBL/GenBank/DDBJ whole genome shotgun (WGS) entry which is preliminary data.</text>
</comment>
<accession>A0A2U2ACC6</accession>
<dbReference type="InterPro" id="IPR011761">
    <property type="entry name" value="ATP-grasp"/>
</dbReference>